<keyword evidence="1" id="KW-0732">Signal</keyword>
<dbReference type="AlphaFoldDB" id="A0AAE0UBF7"/>
<evidence type="ECO:0000313" key="3">
    <source>
        <dbReference type="Proteomes" id="UP001281003"/>
    </source>
</evidence>
<evidence type="ECO:0008006" key="4">
    <source>
        <dbReference type="Google" id="ProtNLM"/>
    </source>
</evidence>
<feature type="signal peptide" evidence="1">
    <location>
        <begin position="1"/>
        <end position="34"/>
    </location>
</feature>
<gene>
    <name evidence="2" type="ORF">B0T20DRAFT_223889</name>
</gene>
<dbReference type="Proteomes" id="UP001281003">
    <property type="component" value="Unassembled WGS sequence"/>
</dbReference>
<sequence>MSSLPSSTKNKLKPLPFFILHVSWCLTLRQLVNASSWAMGKKNKDFALRVIVFTCQVCKSKTDITRPWAHGQMLDACPRLARLYVEAVHGGTALQHLCSSTPSG</sequence>
<reference evidence="2" key="1">
    <citation type="journal article" date="2023" name="Mol. Phylogenet. Evol.">
        <title>Genome-scale phylogeny and comparative genomics of the fungal order Sordariales.</title>
        <authorList>
            <person name="Hensen N."/>
            <person name="Bonometti L."/>
            <person name="Westerberg I."/>
            <person name="Brannstrom I.O."/>
            <person name="Guillou S."/>
            <person name="Cros-Aarteil S."/>
            <person name="Calhoun S."/>
            <person name="Haridas S."/>
            <person name="Kuo A."/>
            <person name="Mondo S."/>
            <person name="Pangilinan J."/>
            <person name="Riley R."/>
            <person name="LaButti K."/>
            <person name="Andreopoulos B."/>
            <person name="Lipzen A."/>
            <person name="Chen C."/>
            <person name="Yan M."/>
            <person name="Daum C."/>
            <person name="Ng V."/>
            <person name="Clum A."/>
            <person name="Steindorff A."/>
            <person name="Ohm R.A."/>
            <person name="Martin F."/>
            <person name="Silar P."/>
            <person name="Natvig D.O."/>
            <person name="Lalanne C."/>
            <person name="Gautier V."/>
            <person name="Ament-Velasquez S.L."/>
            <person name="Kruys A."/>
            <person name="Hutchinson M.I."/>
            <person name="Powell A.J."/>
            <person name="Barry K."/>
            <person name="Miller A.N."/>
            <person name="Grigoriev I.V."/>
            <person name="Debuchy R."/>
            <person name="Gladieux P."/>
            <person name="Hiltunen Thoren M."/>
            <person name="Johannesson H."/>
        </authorList>
    </citation>
    <scope>NUCLEOTIDE SEQUENCE</scope>
    <source>
        <strain evidence="2">FGSC 1904</strain>
    </source>
</reference>
<name>A0AAE0UBF7_SORBR</name>
<reference evidence="2" key="2">
    <citation type="submission" date="2023-07" db="EMBL/GenBank/DDBJ databases">
        <authorList>
            <consortium name="Lawrence Berkeley National Laboratory"/>
            <person name="Haridas S."/>
            <person name="Hensen N."/>
            <person name="Bonometti L."/>
            <person name="Westerberg I."/>
            <person name="Brannstrom I.O."/>
            <person name="Guillou S."/>
            <person name="Cros-Aarteil S."/>
            <person name="Calhoun S."/>
            <person name="Kuo A."/>
            <person name="Mondo S."/>
            <person name="Pangilinan J."/>
            <person name="Riley R."/>
            <person name="LaButti K."/>
            <person name="Andreopoulos B."/>
            <person name="Lipzen A."/>
            <person name="Chen C."/>
            <person name="Yanf M."/>
            <person name="Daum C."/>
            <person name="Ng V."/>
            <person name="Clum A."/>
            <person name="Steindorff A."/>
            <person name="Ohm R."/>
            <person name="Martin F."/>
            <person name="Silar P."/>
            <person name="Natvig D."/>
            <person name="Lalanne C."/>
            <person name="Gautier V."/>
            <person name="Ament-velasquez S.L."/>
            <person name="Kruys A."/>
            <person name="Hutchinson M.I."/>
            <person name="Powell A.J."/>
            <person name="Barry K."/>
            <person name="Miller A.N."/>
            <person name="Grigoriev I.V."/>
            <person name="Debuchy R."/>
            <person name="Gladieux P."/>
            <person name="Thoren M.H."/>
            <person name="Johannesson H."/>
        </authorList>
    </citation>
    <scope>NUCLEOTIDE SEQUENCE</scope>
    <source>
        <strain evidence="2">FGSC 1904</strain>
    </source>
</reference>
<protein>
    <recommendedName>
        <fullName evidence="4">Secreted protein</fullName>
    </recommendedName>
</protein>
<organism evidence="2 3">
    <name type="scientific">Sordaria brevicollis</name>
    <dbReference type="NCBI Taxonomy" id="83679"/>
    <lineage>
        <taxon>Eukaryota</taxon>
        <taxon>Fungi</taxon>
        <taxon>Dikarya</taxon>
        <taxon>Ascomycota</taxon>
        <taxon>Pezizomycotina</taxon>
        <taxon>Sordariomycetes</taxon>
        <taxon>Sordariomycetidae</taxon>
        <taxon>Sordariales</taxon>
        <taxon>Sordariaceae</taxon>
        <taxon>Sordaria</taxon>
    </lineage>
</organism>
<keyword evidence="3" id="KW-1185">Reference proteome</keyword>
<evidence type="ECO:0000256" key="1">
    <source>
        <dbReference type="SAM" id="SignalP"/>
    </source>
</evidence>
<feature type="chain" id="PRO_5042245889" description="Secreted protein" evidence="1">
    <location>
        <begin position="35"/>
        <end position="104"/>
    </location>
</feature>
<comment type="caution">
    <text evidence="2">The sequence shown here is derived from an EMBL/GenBank/DDBJ whole genome shotgun (WGS) entry which is preliminary data.</text>
</comment>
<dbReference type="EMBL" id="JAUTDP010000007">
    <property type="protein sequence ID" value="KAK3397585.1"/>
    <property type="molecule type" value="Genomic_DNA"/>
</dbReference>
<accession>A0AAE0UBF7</accession>
<evidence type="ECO:0000313" key="2">
    <source>
        <dbReference type="EMBL" id="KAK3397585.1"/>
    </source>
</evidence>
<proteinExistence type="predicted"/>